<dbReference type="PANTHER" id="PTHR21250">
    <property type="entry name" value="PRE-RRNA-PROCESSING PROTEIN TSR2 HOMOLOG"/>
    <property type="match status" value="1"/>
</dbReference>
<comment type="caution">
    <text evidence="5">The sequence shown here is derived from an EMBL/GenBank/DDBJ whole genome shotgun (WGS) entry which is preliminary data.</text>
</comment>
<proteinExistence type="inferred from homology"/>
<keyword evidence="6" id="KW-1185">Reference proteome</keyword>
<comment type="function">
    <text evidence="1">May be involved in 20S pre-rRNA processing.</text>
</comment>
<dbReference type="AlphaFoldDB" id="A0AAW1AEG0"/>
<gene>
    <name evidence="5" type="ORF">QLX08_001732</name>
</gene>
<dbReference type="Pfam" id="PF10273">
    <property type="entry name" value="WGG"/>
    <property type="match status" value="1"/>
</dbReference>
<keyword evidence="4" id="KW-0698">rRNA processing</keyword>
<dbReference type="InterPro" id="IPR019398">
    <property type="entry name" value="Pre-rRNA_process_TSR2"/>
</dbReference>
<evidence type="ECO:0000256" key="2">
    <source>
        <dbReference type="ARBA" id="ARBA00006524"/>
    </source>
</evidence>
<sequence length="172" mass="20050">MSNTKEFFVSVVQRIFSNWTALRMVVEHNMGTKKMVIDFCSYMTEVMYMNESLNISEIADELEKYIDEQFNTELEDNSSEEVAEELLRFYRYCIENHESLAVTEFAKLSPLQKWLDMNNAKETNTVCAMETDSSESEKETSDDMKVVDEWTEVRGGINKECTNLFTVHVHCS</sequence>
<organism evidence="5 6">
    <name type="scientific">Tetragonisca angustula</name>
    <dbReference type="NCBI Taxonomy" id="166442"/>
    <lineage>
        <taxon>Eukaryota</taxon>
        <taxon>Metazoa</taxon>
        <taxon>Ecdysozoa</taxon>
        <taxon>Arthropoda</taxon>
        <taxon>Hexapoda</taxon>
        <taxon>Insecta</taxon>
        <taxon>Pterygota</taxon>
        <taxon>Neoptera</taxon>
        <taxon>Endopterygota</taxon>
        <taxon>Hymenoptera</taxon>
        <taxon>Apocrita</taxon>
        <taxon>Aculeata</taxon>
        <taxon>Apoidea</taxon>
        <taxon>Anthophila</taxon>
        <taxon>Apidae</taxon>
        <taxon>Tetragonisca</taxon>
    </lineage>
</organism>
<evidence type="ECO:0000256" key="1">
    <source>
        <dbReference type="ARBA" id="ARBA00002210"/>
    </source>
</evidence>
<comment type="similarity">
    <text evidence="2">Belongs to the TSR2 family.</text>
</comment>
<dbReference type="GO" id="GO:0006364">
    <property type="term" value="P:rRNA processing"/>
    <property type="evidence" value="ECO:0007669"/>
    <property type="project" value="UniProtKB-KW"/>
</dbReference>
<evidence type="ECO:0000313" key="6">
    <source>
        <dbReference type="Proteomes" id="UP001432146"/>
    </source>
</evidence>
<protein>
    <recommendedName>
        <fullName evidence="3">Pre-rRNA-processing protein TSR2 homolog</fullName>
    </recommendedName>
</protein>
<dbReference type="EMBL" id="JAWNGG020000022">
    <property type="protein sequence ID" value="KAK9308286.1"/>
    <property type="molecule type" value="Genomic_DNA"/>
</dbReference>
<dbReference type="Proteomes" id="UP001432146">
    <property type="component" value="Unassembled WGS sequence"/>
</dbReference>
<reference evidence="5 6" key="1">
    <citation type="submission" date="2024-05" db="EMBL/GenBank/DDBJ databases">
        <title>The nuclear and mitochondrial genome assemblies of Tetragonisca angustula (Apidae: Meliponini), a tiny yet remarkable pollinator in the Neotropics.</title>
        <authorList>
            <person name="Ferrari R."/>
            <person name="Ricardo P.C."/>
            <person name="Dias F.C."/>
            <person name="Araujo N.S."/>
            <person name="Soares D.O."/>
            <person name="Zhou Q.-S."/>
            <person name="Zhu C.-D."/>
            <person name="Coutinho L."/>
            <person name="Airas M.C."/>
            <person name="Batista T.M."/>
        </authorList>
    </citation>
    <scope>NUCLEOTIDE SEQUENCE [LARGE SCALE GENOMIC DNA]</scope>
    <source>
        <strain evidence="5">ASF017062</strain>
        <tissue evidence="5">Abdomen</tissue>
    </source>
</reference>
<evidence type="ECO:0000256" key="4">
    <source>
        <dbReference type="ARBA" id="ARBA00022552"/>
    </source>
</evidence>
<accession>A0AAW1AEG0</accession>
<evidence type="ECO:0000256" key="3">
    <source>
        <dbReference type="ARBA" id="ARBA00017551"/>
    </source>
</evidence>
<evidence type="ECO:0000313" key="5">
    <source>
        <dbReference type="EMBL" id="KAK9308286.1"/>
    </source>
</evidence>
<name>A0AAW1AEG0_9HYME</name>